<protein>
    <recommendedName>
        <fullName evidence="3">Phage protein</fullName>
    </recommendedName>
</protein>
<dbReference type="RefSeq" id="WP_007555088.1">
    <property type="nucleotide sequence ID" value="NZ_AENT01000027.1"/>
</dbReference>
<proteinExistence type="predicted"/>
<dbReference type="EMBL" id="AENT01000027">
    <property type="protein sequence ID" value="EFR42330.1"/>
    <property type="molecule type" value="Genomic_DNA"/>
</dbReference>
<dbReference type="Proteomes" id="UP000004594">
    <property type="component" value="Unassembled WGS sequence"/>
</dbReference>
<comment type="caution">
    <text evidence="1">The sequence shown here is derived from an EMBL/GenBank/DDBJ whole genome shotgun (WGS) entry which is preliminary data.</text>
</comment>
<evidence type="ECO:0000313" key="2">
    <source>
        <dbReference type="Proteomes" id="UP000004594"/>
    </source>
</evidence>
<name>E4LA50_9FIRM</name>
<sequence length="121" mass="13600">MSMLNAQRRISKKVFFSEKRLGEKILYNGVEIVALVYIGSSLTRSDWNDTHTQIEHSRLGDLAVFSICDDVSDKNGIKEPIEGDVIIYGDHVYGVSSIIEHDVTGCHWVVLASKEEKAYGR</sequence>
<gene>
    <name evidence="1" type="ORF">HMPREF9220_0617</name>
</gene>
<evidence type="ECO:0008006" key="3">
    <source>
        <dbReference type="Google" id="ProtNLM"/>
    </source>
</evidence>
<organism evidence="1 2">
    <name type="scientific">Dialister micraerophilus UPII 345-E</name>
    <dbReference type="NCBI Taxonomy" id="910314"/>
    <lineage>
        <taxon>Bacteria</taxon>
        <taxon>Bacillati</taxon>
        <taxon>Bacillota</taxon>
        <taxon>Negativicutes</taxon>
        <taxon>Veillonellales</taxon>
        <taxon>Veillonellaceae</taxon>
        <taxon>Dialister</taxon>
    </lineage>
</organism>
<accession>E4LA50</accession>
<dbReference type="AlphaFoldDB" id="E4LA50"/>
<evidence type="ECO:0000313" key="1">
    <source>
        <dbReference type="EMBL" id="EFR42330.1"/>
    </source>
</evidence>
<reference evidence="1 2" key="1">
    <citation type="submission" date="2010-11" db="EMBL/GenBank/DDBJ databases">
        <authorList>
            <person name="Durkin A.S."/>
            <person name="Madupu R."/>
            <person name="Torralba M."/>
            <person name="Gillis M."/>
            <person name="Methe B."/>
            <person name="Sutton G."/>
            <person name="Nelson K.E."/>
        </authorList>
    </citation>
    <scope>NUCLEOTIDE SEQUENCE [LARGE SCALE GENOMIC DNA]</scope>
    <source>
        <strain evidence="1 2">UPII 345-E</strain>
    </source>
</reference>